<dbReference type="Pfam" id="PF01565">
    <property type="entry name" value="FAD_binding_4"/>
    <property type="match status" value="1"/>
</dbReference>
<dbReference type="InterPro" id="IPR016169">
    <property type="entry name" value="FAD-bd_PCMH_sub2"/>
</dbReference>
<gene>
    <name evidence="7" type="ORF">PG999_004750</name>
</gene>
<dbReference type="SUPFAM" id="SSF56176">
    <property type="entry name" value="FAD-binding/transporter-associated domain-like"/>
    <property type="match status" value="1"/>
</dbReference>
<feature type="region of interest" description="Disordered" evidence="5">
    <location>
        <begin position="210"/>
        <end position="231"/>
    </location>
</feature>
<protein>
    <submittedName>
        <fullName evidence="7">FAD-binding domain-containing protein</fullName>
    </submittedName>
</protein>
<reference evidence="7 8" key="1">
    <citation type="submission" date="2023-01" db="EMBL/GenBank/DDBJ databases">
        <title>Analysis of 21 Apiospora genomes using comparative genomics revels a genus with tremendous synthesis potential of carbohydrate active enzymes and secondary metabolites.</title>
        <authorList>
            <person name="Sorensen T."/>
        </authorList>
    </citation>
    <scope>NUCLEOTIDE SEQUENCE [LARGE SCALE GENOMIC DNA]</scope>
    <source>
        <strain evidence="7 8">CBS 117206</strain>
    </source>
</reference>
<organism evidence="7 8">
    <name type="scientific">Apiospora kogelbergensis</name>
    <dbReference type="NCBI Taxonomy" id="1337665"/>
    <lineage>
        <taxon>Eukaryota</taxon>
        <taxon>Fungi</taxon>
        <taxon>Dikarya</taxon>
        <taxon>Ascomycota</taxon>
        <taxon>Pezizomycotina</taxon>
        <taxon>Sordariomycetes</taxon>
        <taxon>Xylariomycetidae</taxon>
        <taxon>Amphisphaeriales</taxon>
        <taxon>Apiosporaceae</taxon>
        <taxon>Apiospora</taxon>
    </lineage>
</organism>
<dbReference type="Proteomes" id="UP001392437">
    <property type="component" value="Unassembled WGS sequence"/>
</dbReference>
<feature type="domain" description="FAD-binding PCMH-type" evidence="6">
    <location>
        <begin position="67"/>
        <end position="259"/>
    </location>
</feature>
<dbReference type="InterPro" id="IPR050416">
    <property type="entry name" value="FAD-linked_Oxidoreductase"/>
</dbReference>
<dbReference type="PROSITE" id="PS51387">
    <property type="entry name" value="FAD_PCMH"/>
    <property type="match status" value="1"/>
</dbReference>
<evidence type="ECO:0000256" key="3">
    <source>
        <dbReference type="ARBA" id="ARBA00022827"/>
    </source>
</evidence>
<dbReference type="AlphaFoldDB" id="A0AAW0R084"/>
<keyword evidence="3" id="KW-0274">FAD</keyword>
<evidence type="ECO:0000256" key="4">
    <source>
        <dbReference type="ARBA" id="ARBA00023002"/>
    </source>
</evidence>
<evidence type="ECO:0000256" key="1">
    <source>
        <dbReference type="ARBA" id="ARBA00005466"/>
    </source>
</evidence>
<evidence type="ECO:0000313" key="8">
    <source>
        <dbReference type="Proteomes" id="UP001392437"/>
    </source>
</evidence>
<keyword evidence="4" id="KW-0560">Oxidoreductase</keyword>
<dbReference type="PANTHER" id="PTHR42973:SF22">
    <property type="entry name" value="FAD-BINDING PCMH-TYPE DOMAIN-CONTAINING PROTEIN-RELATED"/>
    <property type="match status" value="1"/>
</dbReference>
<evidence type="ECO:0000256" key="2">
    <source>
        <dbReference type="ARBA" id="ARBA00022630"/>
    </source>
</evidence>
<accession>A0AAW0R084</accession>
<dbReference type="PANTHER" id="PTHR42973">
    <property type="entry name" value="BINDING OXIDOREDUCTASE, PUTATIVE (AFU_ORTHOLOGUE AFUA_1G17690)-RELATED"/>
    <property type="match status" value="1"/>
</dbReference>
<dbReference type="InterPro" id="IPR016166">
    <property type="entry name" value="FAD-bd_PCMH"/>
</dbReference>
<evidence type="ECO:0000313" key="7">
    <source>
        <dbReference type="EMBL" id="KAK8120630.1"/>
    </source>
</evidence>
<dbReference type="InterPro" id="IPR036318">
    <property type="entry name" value="FAD-bd_PCMH-like_sf"/>
</dbReference>
<keyword evidence="8" id="KW-1185">Reference proteome</keyword>
<evidence type="ECO:0000259" key="6">
    <source>
        <dbReference type="PROSITE" id="PS51387"/>
    </source>
</evidence>
<comment type="similarity">
    <text evidence="1">Belongs to the oxygen-dependent FAD-linked oxidoreductase family.</text>
</comment>
<dbReference type="EMBL" id="JAQQWP010000004">
    <property type="protein sequence ID" value="KAK8120630.1"/>
    <property type="molecule type" value="Genomic_DNA"/>
</dbReference>
<dbReference type="Gene3D" id="3.30.465.10">
    <property type="match status" value="1"/>
</dbReference>
<sequence>MFFSKTLQPTSIESPSPPPSWSEAVRTSLTAELGSEGGSRAVGDVLYFPGSPEFTDSETGFHTAQANEVRSAAVARPTSTAEVSALIKALRRSLPAPTPIAVRGGGHATFAGAAKAAGGVTIDMRGVRGIEVLGGGTRVRIAAGHRWSDVYTALEAHDPPLTTTGGRAGQVGVVGFLLGGGLSFFSHQHGFGADLVTAWEVVLASGQVVRATAPSSSGKEPTSSDADAEDDAEDLWDALRGGSTNFGIVTAVEMECFPHPKHFRCAYMFYLTPARQATLEAMVKMSRRPFDATPKDGKIEPVVDHLIWSITHIPYVPFKVIAVSASSTGPAGQDTLAEFAAPWTRIPGTSVPREVMHSAYAKEVGDLACKDGSRNSYKSVSVKLDLDLLNTIIDMWYDLVRATRHKAGFLITLAFLPVPSCVIEASCARRSSIIARDNSTGATTSNFFGLRPEDGPLVIVETCHNWHNAADDPFAFEMVGAFLRDVDRVASQRGLGSRWVFPNYAQPDEKVIQAYGVERLAQLKRVAARWDSDGFFQKRVVGGFKITDP</sequence>
<name>A0AAW0R084_9PEZI</name>
<feature type="region of interest" description="Disordered" evidence="5">
    <location>
        <begin position="1"/>
        <end position="23"/>
    </location>
</feature>
<dbReference type="InterPro" id="IPR006094">
    <property type="entry name" value="Oxid_FAD_bind_N"/>
</dbReference>
<keyword evidence="2" id="KW-0285">Flavoprotein</keyword>
<evidence type="ECO:0000256" key="5">
    <source>
        <dbReference type="SAM" id="MobiDB-lite"/>
    </source>
</evidence>
<dbReference type="GO" id="GO:0016491">
    <property type="term" value="F:oxidoreductase activity"/>
    <property type="evidence" value="ECO:0007669"/>
    <property type="project" value="UniProtKB-KW"/>
</dbReference>
<proteinExistence type="inferred from homology"/>
<feature type="compositionally biased region" description="Polar residues" evidence="5">
    <location>
        <begin position="213"/>
        <end position="224"/>
    </location>
</feature>
<comment type="caution">
    <text evidence="7">The sequence shown here is derived from an EMBL/GenBank/DDBJ whole genome shotgun (WGS) entry which is preliminary data.</text>
</comment>
<dbReference type="GO" id="GO:0071949">
    <property type="term" value="F:FAD binding"/>
    <property type="evidence" value="ECO:0007669"/>
    <property type="project" value="InterPro"/>
</dbReference>